<evidence type="ECO:0000313" key="2">
    <source>
        <dbReference type="EMBL" id="GFE81863.1"/>
    </source>
</evidence>
<dbReference type="Proteomes" id="UP000445000">
    <property type="component" value="Unassembled WGS sequence"/>
</dbReference>
<protein>
    <submittedName>
        <fullName evidence="2">Uncharacterized protein</fullName>
    </submittedName>
</protein>
<feature type="compositionally biased region" description="Acidic residues" evidence="1">
    <location>
        <begin position="22"/>
        <end position="31"/>
    </location>
</feature>
<keyword evidence="3" id="KW-1185">Reference proteome</keyword>
<feature type="region of interest" description="Disordered" evidence="1">
    <location>
        <begin position="1"/>
        <end position="51"/>
    </location>
</feature>
<evidence type="ECO:0000313" key="3">
    <source>
        <dbReference type="Proteomes" id="UP000445000"/>
    </source>
</evidence>
<organism evidence="2 3">
    <name type="scientific">Steroidobacter agaridevorans</name>
    <dbReference type="NCBI Taxonomy" id="2695856"/>
    <lineage>
        <taxon>Bacteria</taxon>
        <taxon>Pseudomonadati</taxon>
        <taxon>Pseudomonadota</taxon>
        <taxon>Gammaproteobacteria</taxon>
        <taxon>Steroidobacterales</taxon>
        <taxon>Steroidobacteraceae</taxon>
        <taxon>Steroidobacter</taxon>
    </lineage>
</organism>
<comment type="caution">
    <text evidence="2">The sequence shown here is derived from an EMBL/GenBank/DDBJ whole genome shotgun (WGS) entry which is preliminary data.</text>
</comment>
<dbReference type="AlphaFoldDB" id="A0A829YG18"/>
<accession>A0A829YG18</accession>
<sequence>MSETPRDEVTPEDSVEQNQETDAYDPVEEAGWESFPASDPPAWSVASKRKP</sequence>
<dbReference type="EMBL" id="BLJN01000003">
    <property type="protein sequence ID" value="GFE81863.1"/>
    <property type="molecule type" value="Genomic_DNA"/>
</dbReference>
<gene>
    <name evidence="2" type="ORF">GCM10011487_38630</name>
</gene>
<dbReference type="RefSeq" id="WP_161813467.1">
    <property type="nucleotide sequence ID" value="NZ_BLJN01000003.1"/>
</dbReference>
<evidence type="ECO:0000256" key="1">
    <source>
        <dbReference type="SAM" id="MobiDB-lite"/>
    </source>
</evidence>
<name>A0A829YG18_9GAMM</name>
<reference evidence="3" key="1">
    <citation type="submission" date="2020-01" db="EMBL/GenBank/DDBJ databases">
        <title>'Steroidobacter agaridevorans' sp. nov., agar-degrading bacteria isolated from rhizosphere soils.</title>
        <authorList>
            <person name="Ikenaga M."/>
            <person name="Kataoka M."/>
            <person name="Murouchi A."/>
            <person name="Katsuragi S."/>
            <person name="Sakai M."/>
        </authorList>
    </citation>
    <scope>NUCLEOTIDE SEQUENCE [LARGE SCALE GENOMIC DNA]</scope>
    <source>
        <strain evidence="3">YU21-B</strain>
    </source>
</reference>
<proteinExistence type="predicted"/>